<dbReference type="Proteomes" id="UP000076420">
    <property type="component" value="Unassembled WGS sequence"/>
</dbReference>
<dbReference type="AlphaFoldDB" id="A0A2C9L3X0"/>
<accession>A0A2C9L3X0</accession>
<dbReference type="VEuPathDB" id="VectorBase:BGLAX_049360"/>
<sequence length="542" mass="61272">MDYNSIEKSIRCFVSRSDVNVISKRMVRTEFMKQQGLLFMSSSLEKNIDRVLHNIIQELTNLLKQGQPLESLRLIDATNTKVEPSNIPLKTHEKCKVNLNASNIKNTSKTKLVNSYSTQKNEIHIEDDRSKSNLDQLNCLNKKTKSSEHLEEVRRRNHNHCFRDLCSDKHYSNSLTAKSVKKNRLTVPKYFSADEVRLSILNSDDSQQSCDSICSEQFLPDRAEVFSSWEEEVALLDSNNTHTSDSDCDQEESKGNICVKVVNSNVLANDSESQVNDDDCVKVVNSNVLANDSESQVNDDDCVKVVNSYVLVNDSDCDQEDSKVNDDDCVEIVNCNVLVKDCYCLDSKVREVENMSPVTSKKNEVIVIDSSPDIDTTKMKKTKIDGSRNWLSVFSKDDVKSLISTNLFQDSAYKLPIISIEKLENGSSQYKQRHSFTVLKTGCEKTKTVEADSCTSPEKKRRKTSKYHTKEKYSKRLLVSDHSLISFQTDSLKSSQRIKGNILQEGLPMDQESKSKGQSQYVGVLVVGQDASNVENIIDITK</sequence>
<proteinExistence type="predicted"/>
<dbReference type="EnsemblMetazoa" id="BGLB026785-RD">
    <property type="protein sequence ID" value="BGLB026785-PD"/>
    <property type="gene ID" value="BGLB026785"/>
</dbReference>
<evidence type="ECO:0000313" key="1">
    <source>
        <dbReference type="EnsemblMetazoa" id="BGLB026785-PA"/>
    </source>
</evidence>
<dbReference type="EnsemblMetazoa" id="BGLB026785-RA">
    <property type="protein sequence ID" value="BGLB026785-PA"/>
    <property type="gene ID" value="BGLB026785"/>
</dbReference>
<evidence type="ECO:0000313" key="2">
    <source>
        <dbReference type="Proteomes" id="UP000076420"/>
    </source>
</evidence>
<dbReference type="EnsemblMetazoa" id="BGLB026785-RC">
    <property type="protein sequence ID" value="BGLB026785-PC"/>
    <property type="gene ID" value="BGLB026785"/>
</dbReference>
<dbReference type="OrthoDB" id="6162985at2759"/>
<gene>
    <name evidence="1" type="primary">106055977</name>
</gene>
<protein>
    <submittedName>
        <fullName evidence="1">Uncharacterized protein</fullName>
    </submittedName>
</protein>
<organism evidence="1 2">
    <name type="scientific">Biomphalaria glabrata</name>
    <name type="common">Bloodfluke planorb</name>
    <name type="synonym">Freshwater snail</name>
    <dbReference type="NCBI Taxonomy" id="6526"/>
    <lineage>
        <taxon>Eukaryota</taxon>
        <taxon>Metazoa</taxon>
        <taxon>Spiralia</taxon>
        <taxon>Lophotrochozoa</taxon>
        <taxon>Mollusca</taxon>
        <taxon>Gastropoda</taxon>
        <taxon>Heterobranchia</taxon>
        <taxon>Euthyneura</taxon>
        <taxon>Panpulmonata</taxon>
        <taxon>Hygrophila</taxon>
        <taxon>Lymnaeoidea</taxon>
        <taxon>Planorbidae</taxon>
        <taxon>Biomphalaria</taxon>
    </lineage>
</organism>
<dbReference type="VEuPathDB" id="VectorBase:BGLB026785"/>
<name>A0A2C9L3X0_BIOGL</name>
<reference evidence="1" key="1">
    <citation type="submission" date="2020-05" db="UniProtKB">
        <authorList>
            <consortium name="EnsemblMetazoa"/>
        </authorList>
    </citation>
    <scope>IDENTIFICATION</scope>
    <source>
        <strain evidence="1">BB02</strain>
    </source>
</reference>
<dbReference type="KEGG" id="bgt:106055977"/>